<organism evidence="2 3">
    <name type="scientific">Plastorhodobacter daqingensis</name>
    <dbReference type="NCBI Taxonomy" id="1387281"/>
    <lineage>
        <taxon>Bacteria</taxon>
        <taxon>Pseudomonadati</taxon>
        <taxon>Pseudomonadota</taxon>
        <taxon>Alphaproteobacteria</taxon>
        <taxon>Rhodobacterales</taxon>
        <taxon>Paracoccaceae</taxon>
        <taxon>Plastorhodobacter</taxon>
    </lineage>
</organism>
<dbReference type="InterPro" id="IPR001466">
    <property type="entry name" value="Beta-lactam-related"/>
</dbReference>
<dbReference type="InterPro" id="IPR050491">
    <property type="entry name" value="AmpC-like"/>
</dbReference>
<keyword evidence="3" id="KW-1185">Reference proteome</keyword>
<dbReference type="Proteomes" id="UP001596516">
    <property type="component" value="Unassembled WGS sequence"/>
</dbReference>
<comment type="caution">
    <text evidence="2">The sequence shown here is derived from an EMBL/GenBank/DDBJ whole genome shotgun (WGS) entry which is preliminary data.</text>
</comment>
<proteinExistence type="predicted"/>
<evidence type="ECO:0000313" key="2">
    <source>
        <dbReference type="EMBL" id="MFC7706211.1"/>
    </source>
</evidence>
<keyword evidence="2" id="KW-0378">Hydrolase</keyword>
<dbReference type="Gene3D" id="3.40.710.10">
    <property type="entry name" value="DD-peptidase/beta-lactamase superfamily"/>
    <property type="match status" value="1"/>
</dbReference>
<dbReference type="GO" id="GO:0016787">
    <property type="term" value="F:hydrolase activity"/>
    <property type="evidence" value="ECO:0007669"/>
    <property type="project" value="UniProtKB-KW"/>
</dbReference>
<dbReference type="RefSeq" id="WP_377406753.1">
    <property type="nucleotide sequence ID" value="NZ_JBHTFQ010000015.1"/>
</dbReference>
<feature type="domain" description="Beta-lactamase-related" evidence="1">
    <location>
        <begin position="7"/>
        <end position="121"/>
    </location>
</feature>
<dbReference type="SUPFAM" id="SSF56601">
    <property type="entry name" value="beta-lactamase/transpeptidase-like"/>
    <property type="match status" value="1"/>
</dbReference>
<dbReference type="PANTHER" id="PTHR46825:SF7">
    <property type="entry name" value="D-ALANYL-D-ALANINE CARBOXYPEPTIDASE"/>
    <property type="match status" value="1"/>
</dbReference>
<dbReference type="EMBL" id="JBHTFQ010000015">
    <property type="protein sequence ID" value="MFC7706211.1"/>
    <property type="molecule type" value="Genomic_DNA"/>
</dbReference>
<evidence type="ECO:0000259" key="1">
    <source>
        <dbReference type="Pfam" id="PF00144"/>
    </source>
</evidence>
<name>A0ABW2URN1_9RHOB</name>
<reference evidence="3" key="1">
    <citation type="journal article" date="2019" name="Int. J. Syst. Evol. Microbiol.">
        <title>The Global Catalogue of Microorganisms (GCM) 10K type strain sequencing project: providing services to taxonomists for standard genome sequencing and annotation.</title>
        <authorList>
            <consortium name="The Broad Institute Genomics Platform"/>
            <consortium name="The Broad Institute Genome Sequencing Center for Infectious Disease"/>
            <person name="Wu L."/>
            <person name="Ma J."/>
        </authorList>
    </citation>
    <scope>NUCLEOTIDE SEQUENCE [LARGE SCALE GENOMIC DNA]</scope>
    <source>
        <strain evidence="3">CGMCC 1.12750</strain>
    </source>
</reference>
<dbReference type="PANTHER" id="PTHR46825">
    <property type="entry name" value="D-ALANYL-D-ALANINE-CARBOXYPEPTIDASE/ENDOPEPTIDASE AMPH"/>
    <property type="match status" value="1"/>
</dbReference>
<sequence>MLAANIGKSLVAAMVLALESEGWLARGDLLSVHLGDRPWFDALPDAGTITIDHLLHHTSGLPDHVHLPRFQAEWTRLTTDAGDFEPERFVTFVAGREPLFEAGQIWACSDMGYVLLGHVIEPSIFGW</sequence>
<evidence type="ECO:0000313" key="3">
    <source>
        <dbReference type="Proteomes" id="UP001596516"/>
    </source>
</evidence>
<accession>A0ABW2URN1</accession>
<dbReference type="InterPro" id="IPR012338">
    <property type="entry name" value="Beta-lactam/transpept-like"/>
</dbReference>
<protein>
    <submittedName>
        <fullName evidence="2">Serine hydrolase</fullName>
    </submittedName>
</protein>
<dbReference type="Pfam" id="PF00144">
    <property type="entry name" value="Beta-lactamase"/>
    <property type="match status" value="1"/>
</dbReference>
<gene>
    <name evidence="2" type="ORF">ACFQXB_18730</name>
</gene>